<dbReference type="AlphaFoldDB" id="A0A8T9CBY7"/>
<organism evidence="3 4">
    <name type="scientific">Lachnellula suecica</name>
    <dbReference type="NCBI Taxonomy" id="602035"/>
    <lineage>
        <taxon>Eukaryota</taxon>
        <taxon>Fungi</taxon>
        <taxon>Dikarya</taxon>
        <taxon>Ascomycota</taxon>
        <taxon>Pezizomycotina</taxon>
        <taxon>Leotiomycetes</taxon>
        <taxon>Helotiales</taxon>
        <taxon>Lachnaceae</taxon>
        <taxon>Lachnellula</taxon>
    </lineage>
</organism>
<dbReference type="InterPro" id="IPR008928">
    <property type="entry name" value="6-hairpin_glycosidase_sf"/>
</dbReference>
<protein>
    <recommendedName>
        <fullName evidence="5">Alpha-L-rhamnosidase</fullName>
    </recommendedName>
</protein>
<comment type="caution">
    <text evidence="3">The sequence shown here is derived from an EMBL/GenBank/DDBJ whole genome shotgun (WGS) entry which is preliminary data.</text>
</comment>
<feature type="domain" description="Alpha-L-rhamnosidase six-hairpin glycosidase" evidence="1">
    <location>
        <begin position="274"/>
        <end position="496"/>
    </location>
</feature>
<proteinExistence type="predicted"/>
<dbReference type="Proteomes" id="UP000469558">
    <property type="component" value="Unassembled WGS sequence"/>
</dbReference>
<reference evidence="3 4" key="1">
    <citation type="submission" date="2018-05" db="EMBL/GenBank/DDBJ databases">
        <title>Genome sequencing and assembly of the regulated plant pathogen Lachnellula willkommii and related sister species for the development of diagnostic species identification markers.</title>
        <authorList>
            <person name="Giroux E."/>
            <person name="Bilodeau G."/>
        </authorList>
    </citation>
    <scope>NUCLEOTIDE SEQUENCE [LARGE SCALE GENOMIC DNA]</scope>
    <source>
        <strain evidence="3 4">CBS 268.59</strain>
    </source>
</reference>
<feature type="domain" description="Alpha-L-rhamnosidase C-terminal" evidence="2">
    <location>
        <begin position="605"/>
        <end position="667"/>
    </location>
</feature>
<dbReference type="GO" id="GO:0005975">
    <property type="term" value="P:carbohydrate metabolic process"/>
    <property type="evidence" value="ECO:0007669"/>
    <property type="project" value="InterPro"/>
</dbReference>
<dbReference type="GO" id="GO:0003824">
    <property type="term" value="F:catalytic activity"/>
    <property type="evidence" value="ECO:0007669"/>
    <property type="project" value="UniProtKB-ARBA"/>
</dbReference>
<dbReference type="Gene3D" id="2.60.420.10">
    <property type="entry name" value="Maltose phosphorylase, domain 3"/>
    <property type="match status" value="1"/>
</dbReference>
<evidence type="ECO:0000259" key="2">
    <source>
        <dbReference type="Pfam" id="PF17390"/>
    </source>
</evidence>
<dbReference type="Pfam" id="PF17390">
    <property type="entry name" value="Bac_rhamnosid_C"/>
    <property type="match status" value="1"/>
</dbReference>
<evidence type="ECO:0000259" key="1">
    <source>
        <dbReference type="Pfam" id="PF17389"/>
    </source>
</evidence>
<sequence length="708" mass="75743">MQKYDPLRRFPANRWLAIITMLFLTFIVTFAAILSHKSVVAADSCWRDTVCTGPSSAAFPGTWDQYNYSPSSRTVSPARIYAPSNSSFNTDYPGPASLKGNGSLLVFDFGKEVGGIVTVAYSAFGKGSLGLAFTEAKNWTGEISDSSNGSLDFVGEGAIYGNITSTLTGEGSYTMPIDKIRGGFRYLSVFVVAQNGTGPIEVNIKNITLEIGYQPSWSNMQAYQGYFSSSDDLLNRIWYSGAYTLQTNAIPPATGRLFPVGTGWENTQDLNIGSNDSTIYVDGSKRDRTVWAGDLTIALPSIMVSTGDLDGVRNTIQVLYNDQNSNGNLPFAGPGLNIYNSDTYHMATMIGTYDYFLFTNDMTFLSGIYDKYKAAMAYITAKIDSTGLLDVTGTDDWGRLQQGGHNTEANMLMYRTLVTGSALAGWSGDSSSNASWSALAVTLKTAVNNMNWDNSTGAFQDSDTDSSINPQDGNSMALFFGVAASSRVQSISKQLTSNWISIGSVAPELPNNLVGFGQSFEIKGHLAARQATRALDLIRNAWGWYINHPDGTGSTTIEGYLADGTFGYRDTTGYGGDYAYTSHAHGWGTGPTDALTSFIVGMTLTAPGGSTWQVAPQFGDLTHAEGGFTTPLGQFSASWTLMTGGYELSWGAPAGTVGTIILPAQSSAQPLVQQDNQGTAQKTGTYDATANTLTIKGDGGTHSVKVTY</sequence>
<dbReference type="InterPro" id="IPR035398">
    <property type="entry name" value="Bac_rhamnosid_C"/>
</dbReference>
<evidence type="ECO:0000313" key="3">
    <source>
        <dbReference type="EMBL" id="TVY80443.1"/>
    </source>
</evidence>
<evidence type="ECO:0008006" key="5">
    <source>
        <dbReference type="Google" id="ProtNLM"/>
    </source>
</evidence>
<gene>
    <name evidence="3" type="ORF">LSUE1_G003567</name>
</gene>
<dbReference type="PANTHER" id="PTHR34987:SF5">
    <property type="entry name" value="ALPHA-RHAMNOSIDASE"/>
    <property type="match status" value="1"/>
</dbReference>
<accession>A0A8T9CBY7</accession>
<dbReference type="Gene3D" id="1.50.10.10">
    <property type="match status" value="1"/>
</dbReference>
<keyword evidence="4" id="KW-1185">Reference proteome</keyword>
<evidence type="ECO:0000313" key="4">
    <source>
        <dbReference type="Proteomes" id="UP000469558"/>
    </source>
</evidence>
<dbReference type="SUPFAM" id="SSF48208">
    <property type="entry name" value="Six-hairpin glycosidases"/>
    <property type="match status" value="1"/>
</dbReference>
<dbReference type="InterPro" id="IPR012341">
    <property type="entry name" value="6hp_glycosidase-like_sf"/>
</dbReference>
<dbReference type="Pfam" id="PF17389">
    <property type="entry name" value="Bac_rhamnosid6H"/>
    <property type="match status" value="1"/>
</dbReference>
<name>A0A8T9CBY7_9HELO</name>
<dbReference type="OrthoDB" id="10036721at2759"/>
<dbReference type="InterPro" id="IPR035396">
    <property type="entry name" value="Bac_rhamnosid6H"/>
</dbReference>
<dbReference type="EMBL" id="QGMK01000682">
    <property type="protein sequence ID" value="TVY80443.1"/>
    <property type="molecule type" value="Genomic_DNA"/>
</dbReference>
<dbReference type="PANTHER" id="PTHR34987">
    <property type="entry name" value="C, PUTATIVE (AFU_ORTHOLOGUE AFUA_3G02880)-RELATED"/>
    <property type="match status" value="1"/>
</dbReference>